<dbReference type="GeneID" id="5893584"/>
<dbReference type="SUPFAM" id="SSF54928">
    <property type="entry name" value="RNA-binding domain, RBD"/>
    <property type="match status" value="1"/>
</dbReference>
<dbReference type="InterPro" id="IPR015943">
    <property type="entry name" value="WD40/YVTN_repeat-like_dom_sf"/>
</dbReference>
<dbReference type="OMA" id="LWGGPQF"/>
<dbReference type="Proteomes" id="UP000001357">
    <property type="component" value="Unassembled WGS sequence"/>
</dbReference>
<proteinExistence type="inferred from homology"/>
<dbReference type="Pfam" id="PF08662">
    <property type="entry name" value="eIF2A"/>
    <property type="match status" value="1"/>
</dbReference>
<dbReference type="GO" id="GO:0005852">
    <property type="term" value="C:eukaryotic translation initiation factor 3 complex"/>
    <property type="evidence" value="ECO:0000318"/>
    <property type="project" value="GO_Central"/>
</dbReference>
<dbReference type="AlphaFoldDB" id="A9V6L5"/>
<dbReference type="SUPFAM" id="SSF82171">
    <property type="entry name" value="DPP6 N-terminal domain-like"/>
    <property type="match status" value="1"/>
</dbReference>
<comment type="subcellular location">
    <subcellularLocation>
        <location evidence="1 6">Cytoplasm</location>
    </subcellularLocation>
</comment>
<dbReference type="InterPro" id="IPR011400">
    <property type="entry name" value="EIF3B"/>
</dbReference>
<dbReference type="GO" id="GO:0003723">
    <property type="term" value="F:RNA binding"/>
    <property type="evidence" value="ECO:0007669"/>
    <property type="project" value="UniProtKB-UniRule"/>
</dbReference>
<sequence>MSGPLLTEADAPVLDNSFRNVLVLYGLPDPEASKMAKLEKVIISKVLKDYHIVEHRFLVDEDGKGRGVAFLEFETVEAANTALVALDGYKLDKKHTFQACLLEDMDRILKTEDEFQAPPEEALDSKLNELQSWLLNSDCYDQVALRYQNMTSIGWNMRNRVNIACEREGWSELGVQWSPLGSYLATFHQPGISLWGTEKFERINKFAHMGVKFIDFSPCENYMVTFAPATPINEKDPRSIIIWNLKTGEQMRGFMPPRKYRSAHGEVEEMWPVFKWSHDDKYFARMTDADTLAVYDTESFKKLDNRGIQITGLQEFAWSPRDNVIAYWQPEIAQRPARMGILDIPRKEDLTTRNMFSVVACHLVWQKSGEHVCVHVVRHNKKKTQLYSDFQIFHMNGKDIPCDQLELHRPVVGFFWAPEGNRFAVISGQHPMTRVETYSLESRKIVKHPEHLDITCESVFWSPTSQHMILADRFKMNSQLVFVDANTMETIRIVEHAMVTDIEWDPTGRYVASIASASKTQVDTGYIMWSFQGNQLHKMNRKHFFQLLWRPRPKELINDDDLKEIRRNWKKYQTNFEAADKMMMDQADEETLQARRAMLEDWSDWQMSVEKRLSELRARLKKLRPEDQEDIVEIVETVEVPVKVEEVIVE</sequence>
<dbReference type="GO" id="GO:0006413">
    <property type="term" value="P:translational initiation"/>
    <property type="evidence" value="ECO:0000318"/>
    <property type="project" value="GO_Central"/>
</dbReference>
<dbReference type="GO" id="GO:0031369">
    <property type="term" value="F:translation initiation factor binding"/>
    <property type="evidence" value="ECO:0007669"/>
    <property type="project" value="InterPro"/>
</dbReference>
<evidence type="ECO:0000256" key="1">
    <source>
        <dbReference type="ARBA" id="ARBA00004496"/>
    </source>
</evidence>
<comment type="function">
    <text evidence="6">RNA-binding component of the eukaryotic translation initiation factor 3 (eIF-3) complex, which is involved in protein synthesis of a specialized repertoire of mRNAs and, together with other initiation factors, stimulates binding of mRNA and methionyl-tRNAi to the 40S ribosome. The eIF-3 complex specifically targets and initiates translation of a subset of mRNAs involved in cell proliferation.</text>
</comment>
<evidence type="ECO:0000256" key="2">
    <source>
        <dbReference type="ARBA" id="ARBA00022490"/>
    </source>
</evidence>
<dbReference type="STRING" id="81824.A9V6L5"/>
<evidence type="ECO:0000256" key="6">
    <source>
        <dbReference type="HAMAP-Rule" id="MF_03001"/>
    </source>
</evidence>
<dbReference type="InterPro" id="IPR013979">
    <property type="entry name" value="TIF_beta_prop-like"/>
</dbReference>
<dbReference type="eggNOG" id="KOG2314">
    <property type="taxonomic scope" value="Eukaryota"/>
</dbReference>
<organism evidence="8 9">
    <name type="scientific">Monosiga brevicollis</name>
    <name type="common">Choanoflagellate</name>
    <dbReference type="NCBI Taxonomy" id="81824"/>
    <lineage>
        <taxon>Eukaryota</taxon>
        <taxon>Choanoflagellata</taxon>
        <taxon>Craspedida</taxon>
        <taxon>Salpingoecidae</taxon>
        <taxon>Monosiga</taxon>
    </lineage>
</organism>
<dbReference type="GO" id="GO:0003743">
    <property type="term" value="F:translation initiation factor activity"/>
    <property type="evidence" value="ECO:0007669"/>
    <property type="project" value="UniProtKB-UniRule"/>
</dbReference>
<dbReference type="InterPro" id="IPR012677">
    <property type="entry name" value="Nucleotide-bd_a/b_plait_sf"/>
</dbReference>
<gene>
    <name evidence="8" type="ORF">MONBRDRAFT_38232</name>
</gene>
<dbReference type="InterPro" id="IPR035979">
    <property type="entry name" value="RBD_domain_sf"/>
</dbReference>
<keyword evidence="9" id="KW-1185">Reference proteome</keyword>
<dbReference type="PROSITE" id="PS50102">
    <property type="entry name" value="RRM"/>
    <property type="match status" value="1"/>
</dbReference>
<dbReference type="FunCoup" id="A9V6L5">
    <property type="interactions" value="1632"/>
</dbReference>
<evidence type="ECO:0000259" key="7">
    <source>
        <dbReference type="PROSITE" id="PS50102"/>
    </source>
</evidence>
<dbReference type="HAMAP" id="MF_03001">
    <property type="entry name" value="eIF3b"/>
    <property type="match status" value="1"/>
</dbReference>
<comment type="similarity">
    <text evidence="6">Belongs to the eIF-3 subunit B family.</text>
</comment>
<evidence type="ECO:0000256" key="3">
    <source>
        <dbReference type="ARBA" id="ARBA00022540"/>
    </source>
</evidence>
<dbReference type="InParanoid" id="A9V6L5"/>
<dbReference type="PANTHER" id="PTHR14068">
    <property type="entry name" value="EUKARYOTIC TRANSLATION INITIATION FACTOR 3 EIF3 -RELATED"/>
    <property type="match status" value="1"/>
</dbReference>
<evidence type="ECO:0000313" key="8">
    <source>
        <dbReference type="EMBL" id="EDQ86753.1"/>
    </source>
</evidence>
<accession>A9V6L5</accession>
<name>A9V6L5_MONBE</name>
<keyword evidence="2 6" id="KW-0963">Cytoplasm</keyword>
<dbReference type="PIRSF" id="PIRSF036424">
    <property type="entry name" value="eIF3b"/>
    <property type="match status" value="1"/>
</dbReference>
<dbReference type="EMBL" id="CH991563">
    <property type="protein sequence ID" value="EDQ86753.1"/>
    <property type="molecule type" value="Genomic_DNA"/>
</dbReference>
<dbReference type="RefSeq" id="XP_001748298.1">
    <property type="nucleotide sequence ID" value="XM_001748246.1"/>
</dbReference>
<keyword evidence="5 6" id="KW-0648">Protein biosynthesis</keyword>
<keyword evidence="3 6" id="KW-0396">Initiation factor</keyword>
<evidence type="ECO:0000313" key="9">
    <source>
        <dbReference type="Proteomes" id="UP000001357"/>
    </source>
</evidence>
<reference evidence="8 9" key="1">
    <citation type="journal article" date="2008" name="Nature">
        <title>The genome of the choanoflagellate Monosiga brevicollis and the origin of metazoans.</title>
        <authorList>
            <consortium name="JGI Sequencing"/>
            <person name="King N."/>
            <person name="Westbrook M.J."/>
            <person name="Young S.L."/>
            <person name="Kuo A."/>
            <person name="Abedin M."/>
            <person name="Chapman J."/>
            <person name="Fairclough S."/>
            <person name="Hellsten U."/>
            <person name="Isogai Y."/>
            <person name="Letunic I."/>
            <person name="Marr M."/>
            <person name="Pincus D."/>
            <person name="Putnam N."/>
            <person name="Rokas A."/>
            <person name="Wright K.J."/>
            <person name="Zuzow R."/>
            <person name="Dirks W."/>
            <person name="Good M."/>
            <person name="Goodstein D."/>
            <person name="Lemons D."/>
            <person name="Li W."/>
            <person name="Lyons J.B."/>
            <person name="Morris A."/>
            <person name="Nichols S."/>
            <person name="Richter D.J."/>
            <person name="Salamov A."/>
            <person name="Bork P."/>
            <person name="Lim W.A."/>
            <person name="Manning G."/>
            <person name="Miller W.T."/>
            <person name="McGinnis W."/>
            <person name="Shapiro H."/>
            <person name="Tjian R."/>
            <person name="Grigoriev I.V."/>
            <person name="Rokhsar D."/>
        </authorList>
    </citation>
    <scope>NUCLEOTIDE SEQUENCE [LARGE SCALE GENOMIC DNA]</scope>
    <source>
        <strain evidence="9">MX1 / ATCC 50154</strain>
    </source>
</reference>
<dbReference type="Pfam" id="PF00076">
    <property type="entry name" value="RRM_1"/>
    <property type="match status" value="1"/>
</dbReference>
<evidence type="ECO:0000256" key="5">
    <source>
        <dbReference type="ARBA" id="ARBA00022917"/>
    </source>
</evidence>
<dbReference type="GO" id="GO:0033290">
    <property type="term" value="C:eukaryotic 48S preinitiation complex"/>
    <property type="evidence" value="ECO:0007669"/>
    <property type="project" value="UniProtKB-UniRule"/>
</dbReference>
<dbReference type="Gene3D" id="3.30.70.330">
    <property type="match status" value="1"/>
</dbReference>
<protein>
    <recommendedName>
        <fullName evidence="6">Eukaryotic translation initiation factor 3 subunit B</fullName>
        <shortName evidence="6">eIF3b</shortName>
    </recommendedName>
    <alternativeName>
        <fullName evidence="6">Eukaryotic translation initiation factor 3 subunit 9</fullName>
    </alternativeName>
</protein>
<dbReference type="InterPro" id="IPR034363">
    <property type="entry name" value="eIF3B_RRM"/>
</dbReference>
<dbReference type="InterPro" id="IPR000504">
    <property type="entry name" value="RRM_dom"/>
</dbReference>
<dbReference type="KEGG" id="mbr:MONBRDRAFT_38232"/>
<dbReference type="CDD" id="cd12278">
    <property type="entry name" value="RRM_eIF3B"/>
    <property type="match status" value="1"/>
</dbReference>
<keyword evidence="4 6" id="KW-0694">RNA-binding</keyword>
<dbReference type="Gene3D" id="2.130.10.10">
    <property type="entry name" value="YVTN repeat-like/Quinoprotein amine dehydrogenase"/>
    <property type="match status" value="2"/>
</dbReference>
<comment type="subunit">
    <text evidence="6">Component of the eukaryotic translation initiation factor 3 (eIF-3) complex.</text>
</comment>
<feature type="domain" description="RRM" evidence="7">
    <location>
        <begin position="20"/>
        <end position="94"/>
    </location>
</feature>
<dbReference type="GO" id="GO:0016282">
    <property type="term" value="C:eukaryotic 43S preinitiation complex"/>
    <property type="evidence" value="ECO:0007669"/>
    <property type="project" value="UniProtKB-UniRule"/>
</dbReference>
<dbReference type="GO" id="GO:0001732">
    <property type="term" value="P:formation of cytoplasmic translation initiation complex"/>
    <property type="evidence" value="ECO:0007669"/>
    <property type="project" value="UniProtKB-UniRule"/>
</dbReference>
<evidence type="ECO:0000256" key="4">
    <source>
        <dbReference type="ARBA" id="ARBA00022884"/>
    </source>
</evidence>
<dbReference type="PANTHER" id="PTHR14068:SF0">
    <property type="entry name" value="EUKARYOTIC TRANSLATION INITIATION FACTOR 3 SUBUNIT B"/>
    <property type="match status" value="1"/>
</dbReference>